<feature type="non-terminal residue" evidence="1">
    <location>
        <position position="1"/>
    </location>
</feature>
<accession>A0ACC1M2C3</accession>
<dbReference type="Proteomes" id="UP001139981">
    <property type="component" value="Unassembled WGS sequence"/>
</dbReference>
<keyword evidence="1" id="KW-0378">Hydrolase</keyword>
<protein>
    <submittedName>
        <fullName evidence="1">Separin protein</fullName>
        <ecNumber evidence="1">3.4.22.49</ecNumber>
    </submittedName>
</protein>
<dbReference type="EMBL" id="JANBVB010000614">
    <property type="protein sequence ID" value="KAJ2893024.1"/>
    <property type="molecule type" value="Genomic_DNA"/>
</dbReference>
<proteinExistence type="predicted"/>
<evidence type="ECO:0000313" key="2">
    <source>
        <dbReference type="Proteomes" id="UP001139981"/>
    </source>
</evidence>
<dbReference type="EC" id="3.4.22.49" evidence="1"/>
<organism evidence="1 2">
    <name type="scientific">Coemansia aciculifera</name>
    <dbReference type="NCBI Taxonomy" id="417176"/>
    <lineage>
        <taxon>Eukaryota</taxon>
        <taxon>Fungi</taxon>
        <taxon>Fungi incertae sedis</taxon>
        <taxon>Zoopagomycota</taxon>
        <taxon>Kickxellomycotina</taxon>
        <taxon>Kickxellomycetes</taxon>
        <taxon>Kickxellales</taxon>
        <taxon>Kickxellaceae</taxon>
        <taxon>Coemansia</taxon>
    </lineage>
</organism>
<keyword evidence="2" id="KW-1185">Reference proteome</keyword>
<gene>
    <name evidence="1" type="primary">ESP1</name>
    <name evidence="1" type="ORF">IWW38_003004</name>
</gene>
<reference evidence="1" key="1">
    <citation type="submission" date="2022-07" db="EMBL/GenBank/DDBJ databases">
        <title>Phylogenomic reconstructions and comparative analyses of Kickxellomycotina fungi.</title>
        <authorList>
            <person name="Reynolds N.K."/>
            <person name="Stajich J.E."/>
            <person name="Barry K."/>
            <person name="Grigoriev I.V."/>
            <person name="Crous P."/>
            <person name="Smith M.E."/>
        </authorList>
    </citation>
    <scope>NUCLEOTIDE SEQUENCE</scope>
    <source>
        <strain evidence="1">CBS 190363</strain>
    </source>
</reference>
<comment type="caution">
    <text evidence="1">The sequence shown here is derived from an EMBL/GenBank/DDBJ whole genome shotgun (WGS) entry which is preliminary data.</text>
</comment>
<sequence length="442" mass="46426">GGDSEWLDLCSMIWDVYAYQGAAAPDTGDDEKLTAFASTLRLAVAGYVEASLVRQQQQLTGKTGAAARKQLILVLDKHAQQVPWECLPCLRQYPISRVPSVAFLQNSIAESSRAKRSARTMAGGGGAPSSTLGGLMALLGNGNGTRPAVPSMLADYSSGDESPMPMPPTMLGGAAVGGARTAKRVQQLARRAAPAVPLTMTDIRPPFDLAHSLSSTSSSMAVAKSNIPSGAATADGTSVFYVLNPEGDLHRTQSNFQEYLSGSGQRNWHGVIGRRPSPHECESGISRSDIFMYFGHGGAENYISRAQIRGLCPQRRCSVALLFGCSSGQLKPAGEYDATGTAIDYLIAGCLALVGNLWDVGDKDIDRFAAGLLAAWGLDRMSASEIAVKAGPASKSASFSLLPQPVSLAEAVCEARKACRMSFLTGAAPVVYGIPVYLSTDA</sequence>
<name>A0ACC1M2C3_9FUNG</name>
<evidence type="ECO:0000313" key="1">
    <source>
        <dbReference type="EMBL" id="KAJ2893024.1"/>
    </source>
</evidence>